<evidence type="ECO:0000313" key="2">
    <source>
        <dbReference type="EMBL" id="KAD4385742.1"/>
    </source>
</evidence>
<gene>
    <name evidence="2" type="ORF">E3N88_25911</name>
</gene>
<evidence type="ECO:0000313" key="3">
    <source>
        <dbReference type="Proteomes" id="UP000326396"/>
    </source>
</evidence>
<comment type="caution">
    <text evidence="2">The sequence shown here is derived from an EMBL/GenBank/DDBJ whole genome shotgun (WGS) entry which is preliminary data.</text>
</comment>
<name>A0A5N6N714_9ASTR</name>
<dbReference type="OrthoDB" id="1605119at2759"/>
<dbReference type="EMBL" id="SZYD01000013">
    <property type="protein sequence ID" value="KAD4385742.1"/>
    <property type="molecule type" value="Genomic_DNA"/>
</dbReference>
<dbReference type="Proteomes" id="UP000326396">
    <property type="component" value="Linkage Group LG3"/>
</dbReference>
<proteinExistence type="predicted"/>
<reference evidence="2 3" key="1">
    <citation type="submission" date="2019-05" db="EMBL/GenBank/DDBJ databases">
        <title>Mikania micrantha, genome provides insights into the molecular mechanism of rapid growth.</title>
        <authorList>
            <person name="Liu B."/>
        </authorList>
    </citation>
    <scope>NUCLEOTIDE SEQUENCE [LARGE SCALE GENOMIC DNA]</scope>
    <source>
        <strain evidence="2">NLD-2019</strain>
        <tissue evidence="2">Leaf</tissue>
    </source>
</reference>
<organism evidence="2 3">
    <name type="scientific">Mikania micrantha</name>
    <name type="common">bitter vine</name>
    <dbReference type="NCBI Taxonomy" id="192012"/>
    <lineage>
        <taxon>Eukaryota</taxon>
        <taxon>Viridiplantae</taxon>
        <taxon>Streptophyta</taxon>
        <taxon>Embryophyta</taxon>
        <taxon>Tracheophyta</taxon>
        <taxon>Spermatophyta</taxon>
        <taxon>Magnoliopsida</taxon>
        <taxon>eudicotyledons</taxon>
        <taxon>Gunneridae</taxon>
        <taxon>Pentapetalae</taxon>
        <taxon>asterids</taxon>
        <taxon>campanulids</taxon>
        <taxon>Asterales</taxon>
        <taxon>Asteraceae</taxon>
        <taxon>Asteroideae</taxon>
        <taxon>Heliantheae alliance</taxon>
        <taxon>Eupatorieae</taxon>
        <taxon>Mikania</taxon>
    </lineage>
</organism>
<protein>
    <submittedName>
        <fullName evidence="2">Uncharacterized protein</fullName>
    </submittedName>
</protein>
<accession>A0A5N6N714</accession>
<feature type="region of interest" description="Disordered" evidence="1">
    <location>
        <begin position="405"/>
        <end position="434"/>
    </location>
</feature>
<sequence>MRLRRKYLQPKSAEEPSDVPALLIECQHVAVLSLARLTKKIERAFLAWLVKSSFWPYLAGDDDVELTAEKDWAFRRAARTASDILEEGGDDVKSAWPLWAGPHTCYNGNYNGKQGCKAERIRKDCLSSDCSLQLGNMKLESLVIADQHAAVNMYPGPVHTARHTLGIGFARSIGPMITHDLCVSLVPQRLLVVLLAHTTVGSSTGPGASQSGWLPRGEGPILRFGEDRVLAHSGLHGCLCFLSAPHYGGKPLYGTLGGTSSRSSIPRVDEAGPPPLVHNGSLESSMRNRIARLEQGESPYLLDKAKGKYWSDIKVALDHAPSQREYNWLLEFENRDLQIRELKHEALRLFQEVLAQNPALADQAPYKPREVFDDFLSRERDQIDLLNEDIPTRDNRELAFLQGPGLGLPPSLEEPYEAEAPRTVLKPSLSSNGA</sequence>
<evidence type="ECO:0000256" key="1">
    <source>
        <dbReference type="SAM" id="MobiDB-lite"/>
    </source>
</evidence>
<keyword evidence="3" id="KW-1185">Reference proteome</keyword>
<dbReference type="AlphaFoldDB" id="A0A5N6N714"/>